<name>A0ABU4G4E3_9BACL</name>
<accession>A0ABU4G4E3</accession>
<evidence type="ECO:0000313" key="1">
    <source>
        <dbReference type="EMBL" id="MDW0111822.1"/>
    </source>
</evidence>
<comment type="caution">
    <text evidence="1">The sequence shown here is derived from an EMBL/GenBank/DDBJ whole genome shotgun (WGS) entry which is preliminary data.</text>
</comment>
<evidence type="ECO:0000313" key="2">
    <source>
        <dbReference type="Proteomes" id="UP001282284"/>
    </source>
</evidence>
<reference evidence="1 2" key="1">
    <citation type="submission" date="2023-06" db="EMBL/GenBank/DDBJ databases">
        <title>Sporosarcina sp. nov., isolated from Korean traditional fermented seafood 'Jeotgal'.</title>
        <authorList>
            <person name="Yang A.I."/>
            <person name="Shin N.-R."/>
        </authorList>
    </citation>
    <scope>NUCLEOTIDE SEQUENCE [LARGE SCALE GENOMIC DNA]</scope>
    <source>
        <strain evidence="1 2">KCTC13119</strain>
    </source>
</reference>
<gene>
    <name evidence="1" type="ORF">QT711_01400</name>
</gene>
<sequence length="41" mass="4501">MKSGRSRLAPTSAGGIETKGAFPFCLQDRSDSTSWRLELDQ</sequence>
<protein>
    <submittedName>
        <fullName evidence="1">Uncharacterized protein</fullName>
    </submittedName>
</protein>
<dbReference type="Proteomes" id="UP001282284">
    <property type="component" value="Unassembled WGS sequence"/>
</dbReference>
<keyword evidence="2" id="KW-1185">Reference proteome</keyword>
<organism evidence="1 2">
    <name type="scientific">Sporosarcina saromensis</name>
    <dbReference type="NCBI Taxonomy" id="359365"/>
    <lineage>
        <taxon>Bacteria</taxon>
        <taxon>Bacillati</taxon>
        <taxon>Bacillota</taxon>
        <taxon>Bacilli</taxon>
        <taxon>Bacillales</taxon>
        <taxon>Caryophanaceae</taxon>
        <taxon>Sporosarcina</taxon>
    </lineage>
</organism>
<dbReference type="EMBL" id="JAUBDI010000001">
    <property type="protein sequence ID" value="MDW0111822.1"/>
    <property type="molecule type" value="Genomic_DNA"/>
</dbReference>
<proteinExistence type="predicted"/>